<keyword evidence="1" id="KW-0812">Transmembrane</keyword>
<evidence type="ECO:0000256" key="1">
    <source>
        <dbReference type="SAM" id="Phobius"/>
    </source>
</evidence>
<accession>A0AAW0DJ28</accession>
<feature type="transmembrane region" description="Helical" evidence="1">
    <location>
        <begin position="139"/>
        <end position="158"/>
    </location>
</feature>
<dbReference type="PANTHER" id="PTHR37919">
    <property type="entry name" value="PROTEIN CBG05606"/>
    <property type="match status" value="1"/>
</dbReference>
<comment type="caution">
    <text evidence="2">The sequence shown here is derived from an EMBL/GenBank/DDBJ whole genome shotgun (WGS) entry which is preliminary data.</text>
</comment>
<gene>
    <name evidence="2" type="ORF">R3P38DRAFT_2861094</name>
</gene>
<dbReference type="AlphaFoldDB" id="A0AAW0DJ28"/>
<keyword evidence="1" id="KW-1133">Transmembrane helix</keyword>
<dbReference type="PANTHER" id="PTHR37919:SF2">
    <property type="entry name" value="EXPERA DOMAIN-CONTAINING PROTEIN"/>
    <property type="match status" value="1"/>
</dbReference>
<reference evidence="2 3" key="1">
    <citation type="journal article" date="2024" name="J Genomics">
        <title>Draft genome sequencing and assembly of Favolaschia claudopus CIRM-BRFM 2984 isolated from oak limbs.</title>
        <authorList>
            <person name="Navarro D."/>
            <person name="Drula E."/>
            <person name="Chaduli D."/>
            <person name="Cazenave R."/>
            <person name="Ahrendt S."/>
            <person name="Wang J."/>
            <person name="Lipzen A."/>
            <person name="Daum C."/>
            <person name="Barry K."/>
            <person name="Grigoriev I.V."/>
            <person name="Favel A."/>
            <person name="Rosso M.N."/>
            <person name="Martin F."/>
        </authorList>
    </citation>
    <scope>NUCLEOTIDE SEQUENCE [LARGE SCALE GENOMIC DNA]</scope>
    <source>
        <strain evidence="2 3">CIRM-BRFM 2984</strain>
    </source>
</reference>
<keyword evidence="3" id="KW-1185">Reference proteome</keyword>
<protein>
    <recommendedName>
        <fullName evidence="4">EXPERA domain-containing protein</fullName>
    </recommendedName>
</protein>
<feature type="transmembrane region" description="Helical" evidence="1">
    <location>
        <begin position="100"/>
        <end position="119"/>
    </location>
</feature>
<evidence type="ECO:0000313" key="2">
    <source>
        <dbReference type="EMBL" id="KAK7052565.1"/>
    </source>
</evidence>
<keyword evidence="1" id="KW-0472">Membrane</keyword>
<dbReference type="Proteomes" id="UP001362999">
    <property type="component" value="Unassembled WGS sequence"/>
</dbReference>
<name>A0AAW0DJ28_9AGAR</name>
<sequence length="184" mass="21111">MPPKTYTWISLWFLLTAPIIAWDISYCLMRPRSMEGGDLHWFWAPAFGFYSQIDHLYNVSTYKKGDGFPNAHAILNLVETIMNLLYIYAAHVVAWPPAPLIGFTAAAMTVAKTFLYWSQEYFCGWCMVGHNSLVDIVKYWFLSSVPWVIVPSLILMRLGKDLVSELKYADQLSAVDDASSRKRR</sequence>
<proteinExistence type="predicted"/>
<feature type="transmembrane region" description="Helical" evidence="1">
    <location>
        <begin position="41"/>
        <end position="59"/>
    </location>
</feature>
<evidence type="ECO:0000313" key="3">
    <source>
        <dbReference type="Proteomes" id="UP001362999"/>
    </source>
</evidence>
<feature type="transmembrane region" description="Helical" evidence="1">
    <location>
        <begin position="71"/>
        <end position="88"/>
    </location>
</feature>
<evidence type="ECO:0008006" key="4">
    <source>
        <dbReference type="Google" id="ProtNLM"/>
    </source>
</evidence>
<dbReference type="EMBL" id="JAWWNJ010000007">
    <property type="protein sequence ID" value="KAK7052565.1"/>
    <property type="molecule type" value="Genomic_DNA"/>
</dbReference>
<organism evidence="2 3">
    <name type="scientific">Favolaschia claudopus</name>
    <dbReference type="NCBI Taxonomy" id="2862362"/>
    <lineage>
        <taxon>Eukaryota</taxon>
        <taxon>Fungi</taxon>
        <taxon>Dikarya</taxon>
        <taxon>Basidiomycota</taxon>
        <taxon>Agaricomycotina</taxon>
        <taxon>Agaricomycetes</taxon>
        <taxon>Agaricomycetidae</taxon>
        <taxon>Agaricales</taxon>
        <taxon>Marasmiineae</taxon>
        <taxon>Mycenaceae</taxon>
        <taxon>Favolaschia</taxon>
    </lineage>
</organism>
<feature type="transmembrane region" description="Helical" evidence="1">
    <location>
        <begin position="6"/>
        <end position="29"/>
    </location>
</feature>